<dbReference type="AlphaFoldDB" id="A0A5J5I8S3"/>
<dbReference type="Proteomes" id="UP000325933">
    <property type="component" value="Unassembled WGS sequence"/>
</dbReference>
<protein>
    <submittedName>
        <fullName evidence="2">Uncharacterized protein</fullName>
    </submittedName>
</protein>
<dbReference type="Proteomes" id="UP000326364">
    <property type="component" value="Unassembled WGS sequence"/>
</dbReference>
<reference evidence="3 4" key="1">
    <citation type="submission" date="2019-09" db="EMBL/GenBank/DDBJ databases">
        <authorList>
            <person name="Feng G."/>
        </authorList>
    </citation>
    <scope>NUCLEOTIDE SEQUENCE [LARGE SCALE GENOMIC DNA]</scope>
    <source>
        <strain evidence="2 3">KACC 19283</strain>
        <strain evidence="1 4">KACC 19284</strain>
    </source>
</reference>
<dbReference type="EMBL" id="VYQA01000005">
    <property type="protein sequence ID" value="KAA9030854.1"/>
    <property type="molecule type" value="Genomic_DNA"/>
</dbReference>
<evidence type="ECO:0000313" key="2">
    <source>
        <dbReference type="EMBL" id="KAA9030854.1"/>
    </source>
</evidence>
<comment type="caution">
    <text evidence="2">The sequence shown here is derived from an EMBL/GenBank/DDBJ whole genome shotgun (WGS) entry which is preliminary data.</text>
</comment>
<gene>
    <name evidence="2" type="ORF">F4U95_08825</name>
    <name evidence="1" type="ORF">F4U96_08875</name>
</gene>
<name>A0A5J5I8S3_9SPHN</name>
<keyword evidence="4" id="KW-1185">Reference proteome</keyword>
<accession>A0A5J5I8S3</accession>
<evidence type="ECO:0000313" key="4">
    <source>
        <dbReference type="Proteomes" id="UP000326364"/>
    </source>
</evidence>
<dbReference type="EMBL" id="VYQB01000005">
    <property type="protein sequence ID" value="KAA9018218.1"/>
    <property type="molecule type" value="Genomic_DNA"/>
</dbReference>
<dbReference type="RefSeq" id="WP_150425404.1">
    <property type="nucleotide sequence ID" value="NZ_VYQA01000005.1"/>
</dbReference>
<evidence type="ECO:0000313" key="1">
    <source>
        <dbReference type="EMBL" id="KAA9018218.1"/>
    </source>
</evidence>
<proteinExistence type="predicted"/>
<sequence length="516" mass="58236">MTLDYVRLLEANNAIQTIGDDTYWLCVTRTVQESKLFPVPSYMLLSYLCCYYRYPALLRKIEAKMKAEEIGDRARAMGGKFGNLPGWALPTFFLLGRETLINMGLQTPADDAEDVAYVMDFWRRFKLAQQREDGHLNAREFGQRVQLLPERRIQRFHADLHACKNGDRLHKAAQTFLATISQYGFLVSCESRCTLNNSGPYKLADNRELVIRDFTDLAQGDYPWLDGVADAIPYPNLTVTMEATDCHFYLMDDWGSFESKPEFTAEKLTGVGLYTSDALTENYVPVGMESPEKLADTFENLTDIFRAATVELWKNMAGWSRDQMMDAGALVYFSLIKDFAHVAGVYDVDDWMKIDERADRFRPLLNDEFGRDFLGELVGLVDLPSQQLHDYAMMMHNGRPARYISHIPHGVLNGDIPASTAHVAPGVTHLTEKVDRYVTSAGALSLGDYNARAAAFRPAQMQQPYRFLCDSSVRGAPDSADVAALYALEQEQSRLLKGRGAGLTRDQIEALREKKA</sequence>
<organism evidence="2 3">
    <name type="scientific">Sphingobium limneticum</name>
    <dbReference type="NCBI Taxonomy" id="1007511"/>
    <lineage>
        <taxon>Bacteria</taxon>
        <taxon>Pseudomonadati</taxon>
        <taxon>Pseudomonadota</taxon>
        <taxon>Alphaproteobacteria</taxon>
        <taxon>Sphingomonadales</taxon>
        <taxon>Sphingomonadaceae</taxon>
        <taxon>Sphingobium</taxon>
    </lineage>
</organism>
<evidence type="ECO:0000313" key="3">
    <source>
        <dbReference type="Proteomes" id="UP000325933"/>
    </source>
</evidence>